<organism evidence="1 2">
    <name type="scientific">Dictyoglomus thermophilum (strain ATCC 35947 / DSM 3960 / H-6-12)</name>
    <dbReference type="NCBI Taxonomy" id="309799"/>
    <lineage>
        <taxon>Bacteria</taxon>
        <taxon>Pseudomonadati</taxon>
        <taxon>Dictyoglomota</taxon>
        <taxon>Dictyoglomia</taxon>
        <taxon>Dictyoglomales</taxon>
        <taxon>Dictyoglomaceae</taxon>
        <taxon>Dictyoglomus</taxon>
    </lineage>
</organism>
<name>B5YC58_DICT6</name>
<dbReference type="EMBL" id="CP001146">
    <property type="protein sequence ID" value="ACI19425.1"/>
    <property type="molecule type" value="Genomic_DNA"/>
</dbReference>
<evidence type="ECO:0000313" key="1">
    <source>
        <dbReference type="EMBL" id="ACI19425.1"/>
    </source>
</evidence>
<dbReference type="Proteomes" id="UP000001733">
    <property type="component" value="Chromosome"/>
</dbReference>
<dbReference type="HOGENOM" id="CLU_2933952_0_0_0"/>
<gene>
    <name evidence="1" type="ordered locus">DICTH_0283</name>
</gene>
<protein>
    <submittedName>
        <fullName evidence="1">Uncharacterized protein</fullName>
    </submittedName>
</protein>
<dbReference type="STRING" id="309799.DICTH_0283"/>
<accession>B5YC58</accession>
<dbReference type="KEGG" id="dth:DICTH_0283"/>
<dbReference type="AlphaFoldDB" id="B5YC58"/>
<sequence>MSIRNNFNQPYRYGDRYQYEEYRNNNEDKKIKRIEAVSRLLGIIKKLNLSFFRSLNPFQG</sequence>
<evidence type="ECO:0000313" key="2">
    <source>
        <dbReference type="Proteomes" id="UP000001733"/>
    </source>
</evidence>
<reference evidence="1 2" key="1">
    <citation type="journal article" date="2014" name="Genome Announc.">
        <title>Complete Genome Sequence of the Extreme Thermophile Dictyoglomus thermophilum H-6-12.</title>
        <authorList>
            <person name="Coil D.A."/>
            <person name="Badger J.H."/>
            <person name="Forberger H.C."/>
            <person name="Riggs F."/>
            <person name="Madupu R."/>
            <person name="Fedorova N."/>
            <person name="Ward N."/>
            <person name="Robb F.T."/>
            <person name="Eisen J.A."/>
        </authorList>
    </citation>
    <scope>NUCLEOTIDE SEQUENCE [LARGE SCALE GENOMIC DNA]</scope>
    <source>
        <strain evidence="2">ATCC 35947 / DSM 3960 / H-6-12</strain>
    </source>
</reference>
<proteinExistence type="predicted"/>
<keyword evidence="2" id="KW-1185">Reference proteome</keyword>
<dbReference type="PaxDb" id="309799-DICTH_0283"/>